<dbReference type="AlphaFoldDB" id="A0A1H8RYD2"/>
<feature type="transmembrane region" description="Helical" evidence="1">
    <location>
        <begin position="6"/>
        <end position="26"/>
    </location>
</feature>
<evidence type="ECO:0000256" key="1">
    <source>
        <dbReference type="SAM" id="Phobius"/>
    </source>
</evidence>
<gene>
    <name evidence="2" type="ORF">SAMN04488134_11186</name>
</gene>
<keyword evidence="1" id="KW-0812">Transmembrane</keyword>
<reference evidence="2 3" key="1">
    <citation type="submission" date="2016-10" db="EMBL/GenBank/DDBJ databases">
        <authorList>
            <person name="de Groot N.N."/>
        </authorList>
    </citation>
    <scope>NUCLEOTIDE SEQUENCE [LARGE SCALE GENOMIC DNA]</scope>
    <source>
        <strain evidence="2 3">CGMCC 1.10434</strain>
    </source>
</reference>
<dbReference type="OrthoDB" id="2902278at2"/>
<protein>
    <recommendedName>
        <fullName evidence="4">YtpI-like protein</fullName>
    </recommendedName>
</protein>
<sequence>MDTFYLFTPIFILILVLIAFNLIVLLNKGTKQKAQKIFLFQSVILTIIAGLLLFNSGIVIDELGSNGNWMDTFLFIGCGALVVWQVYLFYRKF</sequence>
<evidence type="ECO:0008006" key="4">
    <source>
        <dbReference type="Google" id="ProtNLM"/>
    </source>
</evidence>
<proteinExistence type="predicted"/>
<name>A0A1H8RYD2_9BACI</name>
<keyword evidence="1" id="KW-0472">Membrane</keyword>
<feature type="transmembrane region" description="Helical" evidence="1">
    <location>
        <begin position="38"/>
        <end position="60"/>
    </location>
</feature>
<dbReference type="EMBL" id="FODJ01000011">
    <property type="protein sequence ID" value="SEO71385.1"/>
    <property type="molecule type" value="Genomic_DNA"/>
</dbReference>
<organism evidence="2 3">
    <name type="scientific">Amphibacillus marinus</name>
    <dbReference type="NCBI Taxonomy" id="872970"/>
    <lineage>
        <taxon>Bacteria</taxon>
        <taxon>Bacillati</taxon>
        <taxon>Bacillota</taxon>
        <taxon>Bacilli</taxon>
        <taxon>Bacillales</taxon>
        <taxon>Bacillaceae</taxon>
        <taxon>Amphibacillus</taxon>
    </lineage>
</organism>
<dbReference type="RefSeq" id="WP_091499487.1">
    <property type="nucleotide sequence ID" value="NZ_FODJ01000011.1"/>
</dbReference>
<evidence type="ECO:0000313" key="2">
    <source>
        <dbReference type="EMBL" id="SEO71385.1"/>
    </source>
</evidence>
<accession>A0A1H8RYD2</accession>
<evidence type="ECO:0000313" key="3">
    <source>
        <dbReference type="Proteomes" id="UP000199300"/>
    </source>
</evidence>
<keyword evidence="3" id="KW-1185">Reference proteome</keyword>
<keyword evidence="1" id="KW-1133">Transmembrane helix</keyword>
<dbReference type="Proteomes" id="UP000199300">
    <property type="component" value="Unassembled WGS sequence"/>
</dbReference>
<feature type="transmembrane region" description="Helical" evidence="1">
    <location>
        <begin position="72"/>
        <end position="90"/>
    </location>
</feature>